<feature type="domain" description="PAS" evidence="6">
    <location>
        <begin position="26"/>
        <end position="96"/>
    </location>
</feature>
<evidence type="ECO:0000259" key="5">
    <source>
        <dbReference type="PROSITE" id="PS50109"/>
    </source>
</evidence>
<dbReference type="EC" id="2.7.13.3" evidence="2"/>
<accession>A0A8S8XAU8</accession>
<evidence type="ECO:0000256" key="1">
    <source>
        <dbReference type="ARBA" id="ARBA00000085"/>
    </source>
</evidence>
<evidence type="ECO:0000256" key="2">
    <source>
        <dbReference type="ARBA" id="ARBA00012438"/>
    </source>
</evidence>
<dbReference type="AlphaFoldDB" id="A0A8S8XAU8"/>
<keyword evidence="3" id="KW-0808">Transferase</keyword>
<dbReference type="PROSITE" id="PS50112">
    <property type="entry name" value="PAS"/>
    <property type="match status" value="1"/>
</dbReference>
<dbReference type="NCBIfam" id="TIGR00229">
    <property type="entry name" value="sensory_box"/>
    <property type="match status" value="1"/>
</dbReference>
<evidence type="ECO:0000313" key="7">
    <source>
        <dbReference type="EMBL" id="GIL38435.1"/>
    </source>
</evidence>
<dbReference type="InterPro" id="IPR035965">
    <property type="entry name" value="PAS-like_dom_sf"/>
</dbReference>
<feature type="domain" description="Histidine kinase" evidence="5">
    <location>
        <begin position="178"/>
        <end position="392"/>
    </location>
</feature>
<protein>
    <recommendedName>
        <fullName evidence="2">histidine kinase</fullName>
        <ecNumber evidence="2">2.7.13.3</ecNumber>
    </recommendedName>
</protein>
<comment type="caution">
    <text evidence="7">The sequence shown here is derived from an EMBL/GenBank/DDBJ whole genome shotgun (WGS) entry which is preliminary data.</text>
</comment>
<dbReference type="GO" id="GO:0000155">
    <property type="term" value="F:phosphorelay sensor kinase activity"/>
    <property type="evidence" value="ECO:0007669"/>
    <property type="project" value="InterPro"/>
</dbReference>
<dbReference type="InterPro" id="IPR036097">
    <property type="entry name" value="HisK_dim/P_sf"/>
</dbReference>
<dbReference type="InterPro" id="IPR005467">
    <property type="entry name" value="His_kinase_dom"/>
</dbReference>
<keyword evidence="4" id="KW-0418">Kinase</keyword>
<dbReference type="GO" id="GO:0006355">
    <property type="term" value="P:regulation of DNA-templated transcription"/>
    <property type="evidence" value="ECO:0007669"/>
    <property type="project" value="InterPro"/>
</dbReference>
<dbReference type="Pfam" id="PF00512">
    <property type="entry name" value="HisKA"/>
    <property type="match status" value="1"/>
</dbReference>
<sequence length="392" mass="41810">MAGNNWRAAQPGGAYAGQAQADAQSAIDRLEALIRKAPDGIITADAGGRILSWSLGAERMFGWTAEEAIGSPLSMLVPSRLRAAHDNGLRRATDSGDLRAGHATHALIATTRDGAEIPIRLTLTRWRDADGLTFGAVVHDCRPRARAEAEFATLVDRLCEAMESGTVTPRSKTLFLAHASHELRTPLNAILGFSQLMALEAHGALNEQYRDYVRHIMESSRNLTSIIDGMLELVRRASDPSPPPSGNLLPVRALMQSAAAMVNSITLNEKIGFAVSVPDDFDEALPISHRAEGALMHLLSAMVAGAPSGSQFELRVVANMRSNVLLELEGPLPDEAALTDQAQAPNGTCSRGAVAVGAFLAKQILAEEGMRVRGPYRHPDTSILFVGLPAAP</sequence>
<dbReference type="PROSITE" id="PS50109">
    <property type="entry name" value="HIS_KIN"/>
    <property type="match status" value="1"/>
</dbReference>
<dbReference type="PANTHER" id="PTHR43047">
    <property type="entry name" value="TWO-COMPONENT HISTIDINE PROTEIN KINASE"/>
    <property type="match status" value="1"/>
</dbReference>
<dbReference type="SMART" id="SM00388">
    <property type="entry name" value="HisKA"/>
    <property type="match status" value="1"/>
</dbReference>
<dbReference type="InterPro" id="IPR003661">
    <property type="entry name" value="HisK_dim/P_dom"/>
</dbReference>
<dbReference type="EMBL" id="BOPV01000001">
    <property type="protein sequence ID" value="GIL38435.1"/>
    <property type="molecule type" value="Genomic_DNA"/>
</dbReference>
<dbReference type="CDD" id="cd00082">
    <property type="entry name" value="HisKA"/>
    <property type="match status" value="1"/>
</dbReference>
<name>A0A8S8XAU8_9PROT</name>
<evidence type="ECO:0000259" key="6">
    <source>
        <dbReference type="PROSITE" id="PS50112"/>
    </source>
</evidence>
<dbReference type="Proteomes" id="UP000681075">
    <property type="component" value="Unassembled WGS sequence"/>
</dbReference>
<organism evidence="7 8">
    <name type="scientific">Roseiterribacter gracilis</name>
    <dbReference type="NCBI Taxonomy" id="2812848"/>
    <lineage>
        <taxon>Bacteria</taxon>
        <taxon>Pseudomonadati</taxon>
        <taxon>Pseudomonadota</taxon>
        <taxon>Alphaproteobacteria</taxon>
        <taxon>Rhodospirillales</taxon>
        <taxon>Roseiterribacteraceae</taxon>
        <taxon>Roseiterribacter</taxon>
    </lineage>
</organism>
<dbReference type="SUPFAM" id="SSF47384">
    <property type="entry name" value="Homodimeric domain of signal transducing histidine kinase"/>
    <property type="match status" value="1"/>
</dbReference>
<evidence type="ECO:0000313" key="8">
    <source>
        <dbReference type="Proteomes" id="UP000681075"/>
    </source>
</evidence>
<dbReference type="Pfam" id="PF00989">
    <property type="entry name" value="PAS"/>
    <property type="match status" value="1"/>
</dbReference>
<comment type="catalytic activity">
    <reaction evidence="1">
        <text>ATP + protein L-histidine = ADP + protein N-phospho-L-histidine.</text>
        <dbReference type="EC" id="2.7.13.3"/>
    </reaction>
</comment>
<dbReference type="Gene3D" id="1.10.287.130">
    <property type="match status" value="1"/>
</dbReference>
<dbReference type="CDD" id="cd00130">
    <property type="entry name" value="PAS"/>
    <property type="match status" value="1"/>
</dbReference>
<dbReference type="InterPro" id="IPR013767">
    <property type="entry name" value="PAS_fold"/>
</dbReference>
<keyword evidence="8" id="KW-1185">Reference proteome</keyword>
<dbReference type="Gene3D" id="3.30.450.20">
    <property type="entry name" value="PAS domain"/>
    <property type="match status" value="1"/>
</dbReference>
<evidence type="ECO:0000256" key="3">
    <source>
        <dbReference type="ARBA" id="ARBA00022679"/>
    </source>
</evidence>
<dbReference type="RefSeq" id="WP_420241461.1">
    <property type="nucleotide sequence ID" value="NZ_BOPV01000001.1"/>
</dbReference>
<gene>
    <name evidence="7" type="ORF">TMPK1_06720</name>
</gene>
<proteinExistence type="predicted"/>
<evidence type="ECO:0000256" key="4">
    <source>
        <dbReference type="ARBA" id="ARBA00022777"/>
    </source>
</evidence>
<dbReference type="InterPro" id="IPR000014">
    <property type="entry name" value="PAS"/>
</dbReference>
<dbReference type="SUPFAM" id="SSF55785">
    <property type="entry name" value="PYP-like sensor domain (PAS domain)"/>
    <property type="match status" value="1"/>
</dbReference>
<dbReference type="SMART" id="SM00091">
    <property type="entry name" value="PAS"/>
    <property type="match status" value="1"/>
</dbReference>
<reference evidence="7" key="1">
    <citation type="submission" date="2021-02" db="EMBL/GenBank/DDBJ databases">
        <title>Genome sequence of Rhodospirillales sp. strain TMPK1 isolated from soil.</title>
        <authorList>
            <person name="Nakai R."/>
            <person name="Kusada H."/>
            <person name="Tamaki H."/>
        </authorList>
    </citation>
    <scope>NUCLEOTIDE SEQUENCE</scope>
    <source>
        <strain evidence="7">TMPK1</strain>
    </source>
</reference>